<dbReference type="SMART" id="SM01110">
    <property type="entry name" value="Cutinase"/>
    <property type="match status" value="1"/>
</dbReference>
<sequence>MKYYAAQVFALASIATAFPHPQLPSLPSFSLPTGGLGSGLGSGLGGGLSLPTSLPSLGGGGGLPSLGGGSGLPSLGGGGGLPSLGGGLPSLGGGGGGFSLPTNLPSLGGGGFSLPTNLPSLGGGSTGTSGSGLSSWLSGLGGGLGGLGGLGGGAAGGGATTTADAVVPSPSKTGAAAAPSATGGGNTGGAGTIGANCQAQSGSSNAFGGSENGIVDKNCCTDMTVVFARGTGEMGNVGSVSGPPMFKAIREKLGNDRVTVQGVDYAASAAGNANLGGDGGQKMADLVKQAKSQCPDTKVIVSGYSQGAMVVHNAFSKGLSATDVSGAVMFGDPLKRQAISGLSADKIKQFCGTADQICGGGGDGGATGSHLSYGSSADAAASFAIQAAGLA</sequence>
<evidence type="ECO:0000256" key="5">
    <source>
        <dbReference type="ARBA" id="ARBA00022487"/>
    </source>
</evidence>
<dbReference type="GO" id="GO:0005576">
    <property type="term" value="C:extracellular region"/>
    <property type="evidence" value="ECO:0007669"/>
    <property type="project" value="UniProtKB-SubCell"/>
</dbReference>
<dbReference type="PANTHER" id="PTHR48250">
    <property type="entry name" value="CUTINASE 2-RELATED"/>
    <property type="match status" value="1"/>
</dbReference>
<feature type="active site" evidence="11">
    <location>
        <position position="355"/>
    </location>
</feature>
<evidence type="ECO:0000256" key="6">
    <source>
        <dbReference type="ARBA" id="ARBA00022525"/>
    </source>
</evidence>
<keyword evidence="7" id="KW-0732">Signal</keyword>
<dbReference type="InterPro" id="IPR000675">
    <property type="entry name" value="Cutinase/axe"/>
</dbReference>
<comment type="caution">
    <text evidence="15">The sequence shown here is derived from an EMBL/GenBank/DDBJ whole genome shotgun (WGS) entry which is preliminary data.</text>
</comment>
<dbReference type="InterPro" id="IPR011150">
    <property type="entry name" value="Cutinase_monf"/>
</dbReference>
<keyword evidence="5 13" id="KW-0719">Serine esterase</keyword>
<evidence type="ECO:0000256" key="12">
    <source>
        <dbReference type="PIRSR" id="PIRSR611150-2"/>
    </source>
</evidence>
<evidence type="ECO:0000256" key="4">
    <source>
        <dbReference type="ARBA" id="ARBA00013095"/>
    </source>
</evidence>
<keyword evidence="6 13" id="KW-0964">Secreted</keyword>
<accession>A0A8H7BDB1</accession>
<evidence type="ECO:0000256" key="7">
    <source>
        <dbReference type="ARBA" id="ARBA00022729"/>
    </source>
</evidence>
<dbReference type="GeneID" id="62202382"/>
<feature type="region of interest" description="Disordered" evidence="14">
    <location>
        <begin position="158"/>
        <end position="184"/>
    </location>
</feature>
<dbReference type="PROSITE" id="PS00155">
    <property type="entry name" value="CUTINASE_1"/>
    <property type="match status" value="1"/>
</dbReference>
<evidence type="ECO:0000256" key="13">
    <source>
        <dbReference type="RuleBase" id="RU361263"/>
    </source>
</evidence>
<dbReference type="EMBL" id="JAAABM010000005">
    <property type="protein sequence ID" value="KAF7677298.1"/>
    <property type="molecule type" value="Genomic_DNA"/>
</dbReference>
<gene>
    <name evidence="15" type="ORF">GT037_004157</name>
</gene>
<comment type="catalytic activity">
    <reaction evidence="10 13">
        <text>cutin + H2O = cutin monomers.</text>
        <dbReference type="EC" id="3.1.1.74"/>
    </reaction>
</comment>
<comment type="function">
    <text evidence="13">Catalyzes the hydrolysis of complex carboxylic polyesters found in the cell wall of plants. Degrades cutin, a macromolecule that forms the structure of the plant cuticle.</text>
</comment>
<feature type="active site" description="Proton donor/acceptor" evidence="11">
    <location>
        <position position="370"/>
    </location>
</feature>
<evidence type="ECO:0000256" key="1">
    <source>
        <dbReference type="ARBA" id="ARBA00004613"/>
    </source>
</evidence>
<dbReference type="Gene3D" id="3.40.50.1820">
    <property type="entry name" value="alpha/beta hydrolase"/>
    <property type="match status" value="1"/>
</dbReference>
<proteinExistence type="inferred from homology"/>
<dbReference type="SUPFAM" id="SSF53474">
    <property type="entry name" value="alpha/beta-Hydrolases"/>
    <property type="match status" value="1"/>
</dbReference>
<comment type="subcellular location">
    <subcellularLocation>
        <location evidence="1 13">Secreted</location>
    </subcellularLocation>
</comment>
<dbReference type="OrthoDB" id="2975078at2759"/>
<comment type="similarity">
    <text evidence="3 13">Belongs to the cutinase family.</text>
</comment>
<feature type="active site" description="Nucleophile" evidence="11">
    <location>
        <position position="305"/>
    </location>
</feature>
<evidence type="ECO:0000256" key="9">
    <source>
        <dbReference type="ARBA" id="ARBA00023157"/>
    </source>
</evidence>
<feature type="disulfide bond" evidence="12">
    <location>
        <begin position="220"/>
        <end position="294"/>
    </location>
</feature>
<keyword evidence="16" id="KW-1185">Reference proteome</keyword>
<reference evidence="15" key="2">
    <citation type="submission" date="2020-08" db="EMBL/GenBank/DDBJ databases">
        <title>Draft Genome Sequence of Cumin Blight Pathogen Alternaria burnsii.</title>
        <authorList>
            <person name="Feng Z."/>
        </authorList>
    </citation>
    <scope>NUCLEOTIDE SEQUENCE</scope>
    <source>
        <strain evidence="15">CBS107.38</strain>
    </source>
</reference>
<evidence type="ECO:0000256" key="14">
    <source>
        <dbReference type="SAM" id="MobiDB-lite"/>
    </source>
</evidence>
<dbReference type="InterPro" id="IPR029058">
    <property type="entry name" value="AB_hydrolase_fold"/>
</dbReference>
<keyword evidence="8 13" id="KW-0378">Hydrolase</keyword>
<reference evidence="15" key="1">
    <citation type="submission" date="2020-01" db="EMBL/GenBank/DDBJ databases">
        <authorList>
            <person name="Feng Z.H.Z."/>
        </authorList>
    </citation>
    <scope>NUCLEOTIDE SEQUENCE</scope>
    <source>
        <strain evidence="15">CBS107.38</strain>
    </source>
</reference>
<dbReference type="RefSeq" id="XP_038787476.1">
    <property type="nucleotide sequence ID" value="XM_038929204.1"/>
</dbReference>
<dbReference type="GO" id="GO:0016052">
    <property type="term" value="P:carbohydrate catabolic process"/>
    <property type="evidence" value="ECO:0007669"/>
    <property type="project" value="TreeGrafter"/>
</dbReference>
<dbReference type="PANTHER" id="PTHR48250:SF2">
    <property type="entry name" value="CUTINASE"/>
    <property type="match status" value="1"/>
</dbReference>
<dbReference type="Proteomes" id="UP000596902">
    <property type="component" value="Unassembled WGS sequence"/>
</dbReference>
<name>A0A8H7BDB1_9PLEO</name>
<keyword evidence="9 12" id="KW-1015">Disulfide bond</keyword>
<evidence type="ECO:0000313" key="16">
    <source>
        <dbReference type="Proteomes" id="UP000596902"/>
    </source>
</evidence>
<evidence type="ECO:0000256" key="11">
    <source>
        <dbReference type="PIRSR" id="PIRSR611150-1"/>
    </source>
</evidence>
<dbReference type="Pfam" id="PF01083">
    <property type="entry name" value="Cutinase"/>
    <property type="match status" value="1"/>
</dbReference>
<feature type="disulfide bond" evidence="12">
    <location>
        <begin position="351"/>
        <end position="358"/>
    </location>
</feature>
<evidence type="ECO:0000256" key="10">
    <source>
        <dbReference type="ARBA" id="ARBA00034045"/>
    </source>
</evidence>
<evidence type="ECO:0000313" key="15">
    <source>
        <dbReference type="EMBL" id="KAF7677298.1"/>
    </source>
</evidence>
<evidence type="ECO:0000256" key="2">
    <source>
        <dbReference type="ARBA" id="ARBA00004685"/>
    </source>
</evidence>
<dbReference type="GO" id="GO:0050525">
    <property type="term" value="F:cutinase activity"/>
    <property type="evidence" value="ECO:0007669"/>
    <property type="project" value="UniProtKB-UniRule"/>
</dbReference>
<evidence type="ECO:0000256" key="8">
    <source>
        <dbReference type="ARBA" id="ARBA00022801"/>
    </source>
</evidence>
<organism evidence="15 16">
    <name type="scientific">Alternaria burnsii</name>
    <dbReference type="NCBI Taxonomy" id="1187904"/>
    <lineage>
        <taxon>Eukaryota</taxon>
        <taxon>Fungi</taxon>
        <taxon>Dikarya</taxon>
        <taxon>Ascomycota</taxon>
        <taxon>Pezizomycotina</taxon>
        <taxon>Dothideomycetes</taxon>
        <taxon>Pleosporomycetidae</taxon>
        <taxon>Pleosporales</taxon>
        <taxon>Pleosporineae</taxon>
        <taxon>Pleosporaceae</taxon>
        <taxon>Alternaria</taxon>
        <taxon>Alternaria sect. Alternaria</taxon>
    </lineage>
</organism>
<dbReference type="InterPro" id="IPR043580">
    <property type="entry name" value="CUTINASE_1"/>
</dbReference>
<comment type="pathway">
    <text evidence="2">Mycotoxin biosynthesis.</text>
</comment>
<evidence type="ECO:0000256" key="3">
    <source>
        <dbReference type="ARBA" id="ARBA00007534"/>
    </source>
</evidence>
<dbReference type="AlphaFoldDB" id="A0A8H7BDB1"/>
<protein>
    <recommendedName>
        <fullName evidence="4 13">Cutinase</fullName>
        <ecNumber evidence="4 13">3.1.1.74</ecNumber>
    </recommendedName>
</protein>
<dbReference type="EC" id="3.1.1.74" evidence="4 13"/>